<dbReference type="HOGENOM" id="CLU_067776_1_0_10"/>
<dbReference type="Pfam" id="PF02517">
    <property type="entry name" value="Rce1-like"/>
    <property type="match status" value="1"/>
</dbReference>
<dbReference type="GO" id="GO:0080120">
    <property type="term" value="P:CAAX-box protein maturation"/>
    <property type="evidence" value="ECO:0007669"/>
    <property type="project" value="UniProtKB-ARBA"/>
</dbReference>
<reference evidence="3" key="1">
    <citation type="submission" date="2011-09" db="EMBL/GenBank/DDBJ databases">
        <title>The permanent draft genome of Mucilaginibacter paludis DSM 18603.</title>
        <authorList>
            <consortium name="US DOE Joint Genome Institute (JGI-PGF)"/>
            <person name="Lucas S."/>
            <person name="Han J."/>
            <person name="Lapidus A."/>
            <person name="Bruce D."/>
            <person name="Goodwin L."/>
            <person name="Pitluck S."/>
            <person name="Peters L."/>
            <person name="Kyrpides N."/>
            <person name="Mavromatis K."/>
            <person name="Ivanova N."/>
            <person name="Mikhailova N."/>
            <person name="Held B."/>
            <person name="Detter J.C."/>
            <person name="Tapia R."/>
            <person name="Han C."/>
            <person name="Land M."/>
            <person name="Hauser L."/>
            <person name="Markowitz V."/>
            <person name="Cheng J.-F."/>
            <person name="Hugenholtz P."/>
            <person name="Woyke T."/>
            <person name="Wu D."/>
            <person name="Tindall B."/>
            <person name="Brambilla E."/>
            <person name="Klenk H.-P."/>
            <person name="Eisen J.A."/>
        </authorList>
    </citation>
    <scope>NUCLEOTIDE SEQUENCE [LARGE SCALE GENOMIC DNA]</scope>
    <source>
        <strain evidence="3">DSM 18603</strain>
    </source>
</reference>
<sequence>MTEEAQSSMHPSLQFLLLIVTLIVLIFMGVAIGGGVVTVLYGFDTITQVMAFNTSAPNVITSIWILQILSTTIPLFLTAVVFARFMVKQPQTYLKPRINVPVALFLLVLVIMFFSSPAMDYLININQKMTFPGFLKSVEQWMRQKEDAALKETQVLLQMKTVGSMLFDLLVIGLLTAIAEEFLFRGCVQAIFTRWTNNPHGGIWIAAILFSAFHMQFFGFLPRMFLGVFFGYFVLYSNSIWTSVWAHFINNGTAVVVTYLYQQKKIAINPDDQHVFNYSAYAFSLIITVLLFLVYKNTALSKKQLPEL</sequence>
<dbReference type="RefSeq" id="WP_008508145.1">
    <property type="nucleotide sequence ID" value="NZ_CM001403.1"/>
</dbReference>
<evidence type="ECO:0000259" key="2">
    <source>
        <dbReference type="Pfam" id="PF02517"/>
    </source>
</evidence>
<name>H1YIS6_9SPHI</name>
<evidence type="ECO:0000313" key="3">
    <source>
        <dbReference type="EMBL" id="EHQ27621.1"/>
    </source>
</evidence>
<keyword evidence="1" id="KW-0812">Transmembrane</keyword>
<dbReference type="AlphaFoldDB" id="H1YIS6"/>
<feature type="transmembrane region" description="Helical" evidence="1">
    <location>
        <begin position="204"/>
        <end position="235"/>
    </location>
</feature>
<evidence type="ECO:0000313" key="4">
    <source>
        <dbReference type="Proteomes" id="UP000002774"/>
    </source>
</evidence>
<feature type="transmembrane region" description="Helical" evidence="1">
    <location>
        <begin position="98"/>
        <end position="119"/>
    </location>
</feature>
<proteinExistence type="predicted"/>
<feature type="transmembrane region" description="Helical" evidence="1">
    <location>
        <begin position="278"/>
        <end position="295"/>
    </location>
</feature>
<keyword evidence="1" id="KW-0472">Membrane</keyword>
<feature type="transmembrane region" description="Helical" evidence="1">
    <location>
        <begin position="63"/>
        <end position="86"/>
    </location>
</feature>
<evidence type="ECO:0000256" key="1">
    <source>
        <dbReference type="SAM" id="Phobius"/>
    </source>
</evidence>
<dbReference type="PANTHER" id="PTHR43592">
    <property type="entry name" value="CAAX AMINO TERMINAL PROTEASE"/>
    <property type="match status" value="1"/>
</dbReference>
<dbReference type="GO" id="GO:0004175">
    <property type="term" value="F:endopeptidase activity"/>
    <property type="evidence" value="ECO:0007669"/>
    <property type="project" value="UniProtKB-ARBA"/>
</dbReference>
<dbReference type="EMBL" id="CM001403">
    <property type="protein sequence ID" value="EHQ27621.1"/>
    <property type="molecule type" value="Genomic_DNA"/>
</dbReference>
<organism evidence="3 4">
    <name type="scientific">Mucilaginibacter paludis DSM 18603</name>
    <dbReference type="NCBI Taxonomy" id="714943"/>
    <lineage>
        <taxon>Bacteria</taxon>
        <taxon>Pseudomonadati</taxon>
        <taxon>Bacteroidota</taxon>
        <taxon>Sphingobacteriia</taxon>
        <taxon>Sphingobacteriales</taxon>
        <taxon>Sphingobacteriaceae</taxon>
        <taxon>Mucilaginibacter</taxon>
    </lineage>
</organism>
<dbReference type="STRING" id="714943.Mucpa_3523"/>
<dbReference type="OrthoDB" id="1523022at2"/>
<keyword evidence="4" id="KW-1185">Reference proteome</keyword>
<accession>H1YIS6</accession>
<keyword evidence="1" id="KW-1133">Transmembrane helix</keyword>
<feature type="transmembrane region" description="Helical" evidence="1">
    <location>
        <begin position="165"/>
        <end position="184"/>
    </location>
</feature>
<dbReference type="PANTHER" id="PTHR43592:SF15">
    <property type="entry name" value="CAAX AMINO TERMINAL PROTEASE FAMILY PROTEIN"/>
    <property type="match status" value="1"/>
</dbReference>
<dbReference type="InterPro" id="IPR003675">
    <property type="entry name" value="Rce1/LyrA-like_dom"/>
</dbReference>
<gene>
    <name evidence="3" type="ORF">Mucpa_3523</name>
</gene>
<feature type="domain" description="CAAX prenyl protease 2/Lysostaphin resistance protein A-like" evidence="2">
    <location>
        <begin position="165"/>
        <end position="252"/>
    </location>
</feature>
<dbReference type="eggNOG" id="COG1266">
    <property type="taxonomic scope" value="Bacteria"/>
</dbReference>
<protein>
    <submittedName>
        <fullName evidence="3">Abortive infection protein</fullName>
    </submittedName>
</protein>
<dbReference type="Proteomes" id="UP000002774">
    <property type="component" value="Chromosome"/>
</dbReference>
<feature type="transmembrane region" description="Helical" evidence="1">
    <location>
        <begin position="15"/>
        <end position="43"/>
    </location>
</feature>